<organism evidence="2 3">
    <name type="scientific">Paraburkholderia tagetis</name>
    <dbReference type="NCBI Taxonomy" id="2913261"/>
    <lineage>
        <taxon>Bacteria</taxon>
        <taxon>Pseudomonadati</taxon>
        <taxon>Pseudomonadota</taxon>
        <taxon>Betaproteobacteria</taxon>
        <taxon>Burkholderiales</taxon>
        <taxon>Burkholderiaceae</taxon>
        <taxon>Paraburkholderia</taxon>
    </lineage>
</organism>
<keyword evidence="3" id="KW-1185">Reference proteome</keyword>
<sequence>MTRRPGWVVHAISTTGGSASVTAQKGHADGVYAQVNEQAGINAGDGGFDINVKGNTGLTGAVISSTADAGKNTLSTGTLSFSDIENHSHYSANSAGISAGAGGGNTGKATGPGSVSGSGGGIPMAQNESGDQNATTRSAISAGTIDITNRFCANHTH</sequence>
<feature type="region of interest" description="Disordered" evidence="1">
    <location>
        <begin position="103"/>
        <end position="135"/>
    </location>
</feature>
<proteinExistence type="predicted"/>
<protein>
    <recommendedName>
        <fullName evidence="4">Haemagluttinin repeat-containing protein</fullName>
    </recommendedName>
</protein>
<dbReference type="AlphaFoldDB" id="A0A9X1RV71"/>
<gene>
    <name evidence="2" type="ORF">L5014_25920</name>
</gene>
<feature type="compositionally biased region" description="Polar residues" evidence="1">
    <location>
        <begin position="126"/>
        <end position="135"/>
    </location>
</feature>
<dbReference type="Proteomes" id="UP001139308">
    <property type="component" value="Unassembled WGS sequence"/>
</dbReference>
<evidence type="ECO:0000313" key="2">
    <source>
        <dbReference type="EMBL" id="MCG5076746.1"/>
    </source>
</evidence>
<evidence type="ECO:0000256" key="1">
    <source>
        <dbReference type="SAM" id="MobiDB-lite"/>
    </source>
</evidence>
<evidence type="ECO:0008006" key="4">
    <source>
        <dbReference type="Google" id="ProtNLM"/>
    </source>
</evidence>
<reference evidence="2" key="1">
    <citation type="submission" date="2022-01" db="EMBL/GenBank/DDBJ databases">
        <title>Genome sequence and assembly of Parabukholderia sp. RG36.</title>
        <authorList>
            <person name="Chhetri G."/>
        </authorList>
    </citation>
    <scope>NUCLEOTIDE SEQUENCE</scope>
    <source>
        <strain evidence="2">RG36</strain>
    </source>
</reference>
<comment type="caution">
    <text evidence="2">The sequence shown here is derived from an EMBL/GenBank/DDBJ whole genome shotgun (WGS) entry which is preliminary data.</text>
</comment>
<evidence type="ECO:0000313" key="3">
    <source>
        <dbReference type="Proteomes" id="UP001139308"/>
    </source>
</evidence>
<dbReference type="EMBL" id="JAKLJA010000027">
    <property type="protein sequence ID" value="MCG5076746.1"/>
    <property type="molecule type" value="Genomic_DNA"/>
</dbReference>
<name>A0A9X1RV71_9BURK</name>
<accession>A0A9X1RV71</accession>